<dbReference type="PANTHER" id="PTHR27002:SF181">
    <property type="entry name" value="RECEPTOR-LIKE SERINE_THREONINE-PROTEIN KINASE"/>
    <property type="match status" value="1"/>
</dbReference>
<reference evidence="20" key="1">
    <citation type="submission" date="2019-11" db="EMBL/GenBank/DDBJ databases">
        <authorList>
            <person name="Liu Y."/>
            <person name="Hou J."/>
            <person name="Li T.-Q."/>
            <person name="Guan C.-H."/>
            <person name="Wu X."/>
            <person name="Wu H.-Z."/>
            <person name="Ling F."/>
            <person name="Zhang R."/>
            <person name="Shi X.-G."/>
            <person name="Ren J.-P."/>
            <person name="Chen E.-F."/>
            <person name="Sun J.-M."/>
        </authorList>
    </citation>
    <scope>NUCLEOTIDE SEQUENCE</scope>
    <source>
        <strain evidence="20">Adult_tree_wgs_1</strain>
        <tissue evidence="20">Leaves</tissue>
    </source>
</reference>
<evidence type="ECO:0000256" key="14">
    <source>
        <dbReference type="ARBA" id="ARBA00023170"/>
    </source>
</evidence>
<evidence type="ECO:0000256" key="6">
    <source>
        <dbReference type="ARBA" id="ARBA00022729"/>
    </source>
</evidence>
<dbReference type="InterPro" id="IPR038408">
    <property type="entry name" value="GNK2_sf"/>
</dbReference>
<dbReference type="EMBL" id="WJXA01000002">
    <property type="protein sequence ID" value="KAF7151819.1"/>
    <property type="molecule type" value="Genomic_DNA"/>
</dbReference>
<keyword evidence="8" id="KW-0547">Nucleotide-binding</keyword>
<dbReference type="PROSITE" id="PS50011">
    <property type="entry name" value="PROTEIN_KINASE_DOM"/>
    <property type="match status" value="1"/>
</dbReference>
<sequence>MLGSFRVNNAQIQMCINTANFTNNSAYGENRKEILSSLASSVKDNGGFYTGHIGEGSERVYALGLCRSDLHDEDCFSCVNSSSQDIIEKCPYQKEATDFGPPSSCIVRYSDKSFSRITDSSPAQLIYNLGKITNNTNEFDQALYSLVDSLIDTAANSPPRSKFATGAKKFSEYDSIYALMECIPGQTPDDCRYCLRRAVSDYQECCTRKRGVLLLRPTCIFQYDLSPFIEITTDAASPPPPLPVDTFAPPPTTNMTKKQGSQTDISSKGDGNIGLPTFNVVTIAKATNNFSSSNKVGEGGFGPVFKGQLSTGQLIAVKRNSEKSNQGLREFKNEVILIAKLQHRNLVRLLGCCIQGEERMLIYDGYMSPEYIMDGIFSMKSDVYSFGVLVLEIVSGKRNREFHHPDHGLTLLGHVISNFRLITSASESQLCVPPSHEKKWGLSRFHFDDLAWQLWIEGKAIEFVQEQMDDFPLPEMLKCIQLGLLCVQQHPEDRPTMSSVVLALDNESATLPQPKEPGFYTQRSRYETESPLTGKQSTTKNEMTLTVLLGR</sequence>
<dbReference type="Gene3D" id="3.30.200.20">
    <property type="entry name" value="Phosphorylase Kinase, domain 1"/>
    <property type="match status" value="1"/>
</dbReference>
<evidence type="ECO:0000256" key="10">
    <source>
        <dbReference type="ARBA" id="ARBA00022840"/>
    </source>
</evidence>
<keyword evidence="7" id="KW-0677">Repeat</keyword>
<dbReference type="Pfam" id="PF11883">
    <property type="entry name" value="DUF3403"/>
    <property type="match status" value="1"/>
</dbReference>
<dbReference type="InterPro" id="IPR001245">
    <property type="entry name" value="Ser-Thr/Tyr_kinase_cat_dom"/>
</dbReference>
<evidence type="ECO:0000256" key="17">
    <source>
        <dbReference type="ARBA" id="ARBA00048679"/>
    </source>
</evidence>
<evidence type="ECO:0000256" key="11">
    <source>
        <dbReference type="ARBA" id="ARBA00022989"/>
    </source>
</evidence>
<keyword evidence="6" id="KW-0732">Signal</keyword>
<evidence type="ECO:0000256" key="3">
    <source>
        <dbReference type="ARBA" id="ARBA00022527"/>
    </source>
</evidence>
<evidence type="ECO:0000259" key="18">
    <source>
        <dbReference type="PROSITE" id="PS50011"/>
    </source>
</evidence>
<dbReference type="InterPro" id="IPR021820">
    <property type="entry name" value="S-locus_recpt_kinase_C"/>
</dbReference>
<keyword evidence="14" id="KW-0675">Receptor</keyword>
<keyword evidence="12" id="KW-0472">Membrane</keyword>
<gene>
    <name evidence="20" type="ORF">RHSIM_Rhsim02G0113500</name>
</gene>
<dbReference type="CDD" id="cd23509">
    <property type="entry name" value="Gnk2-like"/>
    <property type="match status" value="2"/>
</dbReference>
<keyword evidence="5" id="KW-0812">Transmembrane</keyword>
<proteinExistence type="predicted"/>
<evidence type="ECO:0000256" key="13">
    <source>
        <dbReference type="ARBA" id="ARBA00023157"/>
    </source>
</evidence>
<dbReference type="Gene3D" id="3.30.430.20">
    <property type="entry name" value="Gnk2 domain, C-X8-C-X2-C motif"/>
    <property type="match status" value="2"/>
</dbReference>
<comment type="caution">
    <text evidence="20">The sequence shown here is derived from an EMBL/GenBank/DDBJ whole genome shotgun (WGS) entry which is preliminary data.</text>
</comment>
<dbReference type="InterPro" id="IPR011009">
    <property type="entry name" value="Kinase-like_dom_sf"/>
</dbReference>
<evidence type="ECO:0000256" key="5">
    <source>
        <dbReference type="ARBA" id="ARBA00022692"/>
    </source>
</evidence>
<dbReference type="PROSITE" id="PS51473">
    <property type="entry name" value="GNK2"/>
    <property type="match status" value="2"/>
</dbReference>
<dbReference type="OrthoDB" id="4062651at2759"/>
<keyword evidence="13" id="KW-1015">Disulfide bond</keyword>
<keyword evidence="3" id="KW-0723">Serine/threonine-protein kinase</keyword>
<dbReference type="AlphaFoldDB" id="A0A834HD76"/>
<keyword evidence="9" id="KW-0418">Kinase</keyword>
<keyword evidence="15" id="KW-0325">Glycoprotein</keyword>
<evidence type="ECO:0000259" key="19">
    <source>
        <dbReference type="PROSITE" id="PS51473"/>
    </source>
</evidence>
<dbReference type="PANTHER" id="PTHR27002">
    <property type="entry name" value="RECEPTOR-LIKE SERINE/THREONINE-PROTEIN KINASE SD1-8"/>
    <property type="match status" value="1"/>
</dbReference>
<dbReference type="SUPFAM" id="SSF56112">
    <property type="entry name" value="Protein kinase-like (PK-like)"/>
    <property type="match status" value="1"/>
</dbReference>
<dbReference type="GO" id="GO:0005886">
    <property type="term" value="C:plasma membrane"/>
    <property type="evidence" value="ECO:0007669"/>
    <property type="project" value="TreeGrafter"/>
</dbReference>
<dbReference type="Pfam" id="PF07714">
    <property type="entry name" value="PK_Tyr_Ser-Thr"/>
    <property type="match status" value="2"/>
</dbReference>
<dbReference type="Pfam" id="PF01657">
    <property type="entry name" value="Stress-antifung"/>
    <property type="match status" value="2"/>
</dbReference>
<dbReference type="EC" id="2.7.11.1" evidence="2"/>
<comment type="catalytic activity">
    <reaction evidence="17">
        <text>L-seryl-[protein] + ATP = O-phospho-L-seryl-[protein] + ADP + H(+)</text>
        <dbReference type="Rhea" id="RHEA:17989"/>
        <dbReference type="Rhea" id="RHEA-COMP:9863"/>
        <dbReference type="Rhea" id="RHEA-COMP:11604"/>
        <dbReference type="ChEBI" id="CHEBI:15378"/>
        <dbReference type="ChEBI" id="CHEBI:29999"/>
        <dbReference type="ChEBI" id="CHEBI:30616"/>
        <dbReference type="ChEBI" id="CHEBI:83421"/>
        <dbReference type="ChEBI" id="CHEBI:456216"/>
        <dbReference type="EC" id="2.7.11.1"/>
    </reaction>
</comment>
<comment type="subcellular location">
    <subcellularLocation>
        <location evidence="1">Membrane</location>
        <topology evidence="1">Single-pass membrane protein</topology>
    </subcellularLocation>
</comment>
<evidence type="ECO:0000313" key="20">
    <source>
        <dbReference type="EMBL" id="KAF7151819.1"/>
    </source>
</evidence>
<organism evidence="20 21">
    <name type="scientific">Rhododendron simsii</name>
    <name type="common">Sims's rhododendron</name>
    <dbReference type="NCBI Taxonomy" id="118357"/>
    <lineage>
        <taxon>Eukaryota</taxon>
        <taxon>Viridiplantae</taxon>
        <taxon>Streptophyta</taxon>
        <taxon>Embryophyta</taxon>
        <taxon>Tracheophyta</taxon>
        <taxon>Spermatophyta</taxon>
        <taxon>Magnoliopsida</taxon>
        <taxon>eudicotyledons</taxon>
        <taxon>Gunneridae</taxon>
        <taxon>Pentapetalae</taxon>
        <taxon>asterids</taxon>
        <taxon>Ericales</taxon>
        <taxon>Ericaceae</taxon>
        <taxon>Ericoideae</taxon>
        <taxon>Rhodoreae</taxon>
        <taxon>Rhododendron</taxon>
    </lineage>
</organism>
<evidence type="ECO:0000256" key="16">
    <source>
        <dbReference type="ARBA" id="ARBA00047899"/>
    </source>
</evidence>
<evidence type="ECO:0000256" key="4">
    <source>
        <dbReference type="ARBA" id="ARBA00022679"/>
    </source>
</evidence>
<evidence type="ECO:0000256" key="2">
    <source>
        <dbReference type="ARBA" id="ARBA00012513"/>
    </source>
</evidence>
<evidence type="ECO:0000313" key="21">
    <source>
        <dbReference type="Proteomes" id="UP000626092"/>
    </source>
</evidence>
<dbReference type="Gene3D" id="1.10.510.10">
    <property type="entry name" value="Transferase(Phosphotransferase) domain 1"/>
    <property type="match status" value="1"/>
</dbReference>
<dbReference type="InterPro" id="IPR000719">
    <property type="entry name" value="Prot_kinase_dom"/>
</dbReference>
<evidence type="ECO:0000256" key="12">
    <source>
        <dbReference type="ARBA" id="ARBA00023136"/>
    </source>
</evidence>
<keyword evidence="10" id="KW-0067">ATP-binding</keyword>
<accession>A0A834HD76</accession>
<dbReference type="Proteomes" id="UP000626092">
    <property type="component" value="Unassembled WGS sequence"/>
</dbReference>
<keyword evidence="11" id="KW-1133">Transmembrane helix</keyword>
<dbReference type="GO" id="GO:0005524">
    <property type="term" value="F:ATP binding"/>
    <property type="evidence" value="ECO:0007669"/>
    <property type="project" value="UniProtKB-KW"/>
</dbReference>
<evidence type="ECO:0000256" key="8">
    <source>
        <dbReference type="ARBA" id="ARBA00022741"/>
    </source>
</evidence>
<dbReference type="GO" id="GO:0004674">
    <property type="term" value="F:protein serine/threonine kinase activity"/>
    <property type="evidence" value="ECO:0007669"/>
    <property type="project" value="UniProtKB-KW"/>
</dbReference>
<dbReference type="InterPro" id="IPR002902">
    <property type="entry name" value="GNK2"/>
</dbReference>
<keyword evidence="4" id="KW-0808">Transferase</keyword>
<evidence type="ECO:0000256" key="15">
    <source>
        <dbReference type="ARBA" id="ARBA00023180"/>
    </source>
</evidence>
<protein>
    <recommendedName>
        <fullName evidence="2">non-specific serine/threonine protein kinase</fullName>
        <ecNumber evidence="2">2.7.11.1</ecNumber>
    </recommendedName>
</protein>
<feature type="domain" description="Gnk2-homologous" evidence="19">
    <location>
        <begin position="9"/>
        <end position="114"/>
    </location>
</feature>
<evidence type="ECO:0000256" key="1">
    <source>
        <dbReference type="ARBA" id="ARBA00004167"/>
    </source>
</evidence>
<evidence type="ECO:0000256" key="9">
    <source>
        <dbReference type="ARBA" id="ARBA00022777"/>
    </source>
</evidence>
<comment type="catalytic activity">
    <reaction evidence="16">
        <text>L-threonyl-[protein] + ATP = O-phospho-L-threonyl-[protein] + ADP + H(+)</text>
        <dbReference type="Rhea" id="RHEA:46608"/>
        <dbReference type="Rhea" id="RHEA-COMP:11060"/>
        <dbReference type="Rhea" id="RHEA-COMP:11605"/>
        <dbReference type="ChEBI" id="CHEBI:15378"/>
        <dbReference type="ChEBI" id="CHEBI:30013"/>
        <dbReference type="ChEBI" id="CHEBI:30616"/>
        <dbReference type="ChEBI" id="CHEBI:61977"/>
        <dbReference type="ChEBI" id="CHEBI:456216"/>
        <dbReference type="EC" id="2.7.11.1"/>
    </reaction>
</comment>
<keyword evidence="21" id="KW-1185">Reference proteome</keyword>
<feature type="domain" description="Gnk2-homologous" evidence="19">
    <location>
        <begin position="120"/>
        <end position="228"/>
    </location>
</feature>
<dbReference type="FunFam" id="3.30.200.20:FF:000195">
    <property type="entry name" value="G-type lectin S-receptor-like serine/threonine-protein kinase"/>
    <property type="match status" value="1"/>
</dbReference>
<name>A0A834HD76_RHOSS</name>
<feature type="domain" description="Protein kinase" evidence="18">
    <location>
        <begin position="290"/>
        <end position="551"/>
    </location>
</feature>
<evidence type="ECO:0000256" key="7">
    <source>
        <dbReference type="ARBA" id="ARBA00022737"/>
    </source>
</evidence>